<dbReference type="AlphaFoldDB" id="A0A0G0QMY0"/>
<proteinExistence type="predicted"/>
<gene>
    <name evidence="1" type="ORF">UT77_C0006G0006</name>
</gene>
<evidence type="ECO:0000313" key="1">
    <source>
        <dbReference type="EMBL" id="KKR41774.1"/>
    </source>
</evidence>
<organism evidence="1 2">
    <name type="scientific">Candidatus Daviesbacteria bacterium GW2011_GWC2_40_12</name>
    <dbReference type="NCBI Taxonomy" id="1618431"/>
    <lineage>
        <taxon>Bacteria</taxon>
        <taxon>Candidatus Daviesiibacteriota</taxon>
    </lineage>
</organism>
<accession>A0A0G0QMY0</accession>
<evidence type="ECO:0000313" key="2">
    <source>
        <dbReference type="Proteomes" id="UP000034881"/>
    </source>
</evidence>
<dbReference type="EMBL" id="LBYB01000006">
    <property type="protein sequence ID" value="KKR41774.1"/>
    <property type="molecule type" value="Genomic_DNA"/>
</dbReference>
<sequence length="134" mass="14864">MPKSRVVLISFGVLVLVVLMLAALAAFKTMQPGATLLPLSQTASKEDEGREVLRGYIKTAFSGQESKGILAYIDLAFSQKTPQEGYQYLKKAFDKMAVSLKETKSTDKTFAMNKLKTYVSILPNYIESDFVILK</sequence>
<protein>
    <submittedName>
        <fullName evidence="1">Uncharacterized protein</fullName>
    </submittedName>
</protein>
<dbReference type="Proteomes" id="UP000034881">
    <property type="component" value="Unassembled WGS sequence"/>
</dbReference>
<name>A0A0G0QMY0_9BACT</name>
<reference evidence="1 2" key="1">
    <citation type="journal article" date="2015" name="Nature">
        <title>rRNA introns, odd ribosomes, and small enigmatic genomes across a large radiation of phyla.</title>
        <authorList>
            <person name="Brown C.T."/>
            <person name="Hug L.A."/>
            <person name="Thomas B.C."/>
            <person name="Sharon I."/>
            <person name="Castelle C.J."/>
            <person name="Singh A."/>
            <person name="Wilkins M.J."/>
            <person name="Williams K.H."/>
            <person name="Banfield J.F."/>
        </authorList>
    </citation>
    <scope>NUCLEOTIDE SEQUENCE [LARGE SCALE GENOMIC DNA]</scope>
</reference>
<comment type="caution">
    <text evidence="1">The sequence shown here is derived from an EMBL/GenBank/DDBJ whole genome shotgun (WGS) entry which is preliminary data.</text>
</comment>